<dbReference type="EMBL" id="BK016031">
    <property type="protein sequence ID" value="DAF90526.1"/>
    <property type="molecule type" value="Genomic_DNA"/>
</dbReference>
<organism evidence="1">
    <name type="scientific">Podoviridae sp. ctdet19</name>
    <dbReference type="NCBI Taxonomy" id="2825262"/>
    <lineage>
        <taxon>Viruses</taxon>
        <taxon>Duplodnaviria</taxon>
        <taxon>Heunggongvirae</taxon>
        <taxon>Uroviricota</taxon>
        <taxon>Caudoviricetes</taxon>
    </lineage>
</organism>
<protein>
    <submittedName>
        <fullName evidence="1">Uncharacterized protein</fullName>
    </submittedName>
</protein>
<evidence type="ECO:0000313" key="1">
    <source>
        <dbReference type="EMBL" id="DAF90526.1"/>
    </source>
</evidence>
<sequence length="58" mass="7019">MTGLEKLYNIVLKEQNVLNNSIYAWNSQRDYSMVQYDQARMDELRWIKHVIEDIQKGE</sequence>
<reference evidence="1" key="1">
    <citation type="journal article" date="2021" name="Proc. Natl. Acad. Sci. U.S.A.">
        <title>A Catalog of Tens of Thousands of Viruses from Human Metagenomes Reveals Hidden Associations with Chronic Diseases.</title>
        <authorList>
            <person name="Tisza M.J."/>
            <person name="Buck C.B."/>
        </authorList>
    </citation>
    <scope>NUCLEOTIDE SEQUENCE</scope>
    <source>
        <strain evidence="1">Ctdet19</strain>
    </source>
</reference>
<name>A0A8S5U811_9CAUD</name>
<proteinExistence type="predicted"/>
<accession>A0A8S5U811</accession>